<protein>
    <submittedName>
        <fullName evidence="2">Uncharacterized protein</fullName>
    </submittedName>
</protein>
<evidence type="ECO:0000256" key="1">
    <source>
        <dbReference type="SAM" id="MobiDB-lite"/>
    </source>
</evidence>
<dbReference type="EMBL" id="ML993629">
    <property type="protein sequence ID" value="KAF2160139.1"/>
    <property type="molecule type" value="Genomic_DNA"/>
</dbReference>
<dbReference type="RefSeq" id="XP_033661028.1">
    <property type="nucleotide sequence ID" value="XM_033809463.1"/>
</dbReference>
<dbReference type="AlphaFoldDB" id="A0A6A6C318"/>
<sequence length="281" mass="31190">MSAASRLPQAAHHAVKSTFGAAKDAAKKTFLPDGLKARHTPIVTTDNADGPYWRNNRTGRPTTDGLTSWTGNGSRQRSTSEGTPRSTYSPITHNRLPKQPSQPRPTNDPNALLRYLYDPYPNAINYTTFASTRAIAEDPYHPYHIRTRRRLEAFDPSKLHWRVHVPMDVSKKSAIRNWAKKRVRRAIERELERGGFETDGGVKDGGEGEGMRGALLVILSKDPKAALPFTDEQVKGDVATLLESVRERQRRGQRLGHSVAGLRQRSPVVGLAIGEPFPSDA</sequence>
<keyword evidence="3" id="KW-1185">Reference proteome</keyword>
<proteinExistence type="predicted"/>
<gene>
    <name evidence="2" type="ORF">M409DRAFT_29434</name>
</gene>
<accession>A0A6A6C318</accession>
<evidence type="ECO:0000313" key="3">
    <source>
        <dbReference type="Proteomes" id="UP000799537"/>
    </source>
</evidence>
<organism evidence="2 3">
    <name type="scientific">Zasmidium cellare ATCC 36951</name>
    <dbReference type="NCBI Taxonomy" id="1080233"/>
    <lineage>
        <taxon>Eukaryota</taxon>
        <taxon>Fungi</taxon>
        <taxon>Dikarya</taxon>
        <taxon>Ascomycota</taxon>
        <taxon>Pezizomycotina</taxon>
        <taxon>Dothideomycetes</taxon>
        <taxon>Dothideomycetidae</taxon>
        <taxon>Mycosphaerellales</taxon>
        <taxon>Mycosphaerellaceae</taxon>
        <taxon>Zasmidium</taxon>
    </lineage>
</organism>
<name>A0A6A6C318_ZASCE</name>
<dbReference type="GeneID" id="54562735"/>
<dbReference type="OrthoDB" id="5238363at2759"/>
<feature type="compositionally biased region" description="Polar residues" evidence="1">
    <location>
        <begin position="55"/>
        <end position="92"/>
    </location>
</feature>
<evidence type="ECO:0000313" key="2">
    <source>
        <dbReference type="EMBL" id="KAF2160139.1"/>
    </source>
</evidence>
<feature type="compositionally biased region" description="Polar residues" evidence="1">
    <location>
        <begin position="99"/>
        <end position="109"/>
    </location>
</feature>
<dbReference type="Proteomes" id="UP000799537">
    <property type="component" value="Unassembled WGS sequence"/>
</dbReference>
<feature type="region of interest" description="Disordered" evidence="1">
    <location>
        <begin position="41"/>
        <end position="110"/>
    </location>
</feature>
<reference evidence="2" key="1">
    <citation type="journal article" date="2020" name="Stud. Mycol.">
        <title>101 Dothideomycetes genomes: a test case for predicting lifestyles and emergence of pathogens.</title>
        <authorList>
            <person name="Haridas S."/>
            <person name="Albert R."/>
            <person name="Binder M."/>
            <person name="Bloem J."/>
            <person name="Labutti K."/>
            <person name="Salamov A."/>
            <person name="Andreopoulos B."/>
            <person name="Baker S."/>
            <person name="Barry K."/>
            <person name="Bills G."/>
            <person name="Bluhm B."/>
            <person name="Cannon C."/>
            <person name="Castanera R."/>
            <person name="Culley D."/>
            <person name="Daum C."/>
            <person name="Ezra D."/>
            <person name="Gonzalez J."/>
            <person name="Henrissat B."/>
            <person name="Kuo A."/>
            <person name="Liang C."/>
            <person name="Lipzen A."/>
            <person name="Lutzoni F."/>
            <person name="Magnuson J."/>
            <person name="Mondo S."/>
            <person name="Nolan M."/>
            <person name="Ohm R."/>
            <person name="Pangilinan J."/>
            <person name="Park H.-J."/>
            <person name="Ramirez L."/>
            <person name="Alfaro M."/>
            <person name="Sun H."/>
            <person name="Tritt A."/>
            <person name="Yoshinaga Y."/>
            <person name="Zwiers L.-H."/>
            <person name="Turgeon B."/>
            <person name="Goodwin S."/>
            <person name="Spatafora J."/>
            <person name="Crous P."/>
            <person name="Grigoriev I."/>
        </authorList>
    </citation>
    <scope>NUCLEOTIDE SEQUENCE</scope>
    <source>
        <strain evidence="2">ATCC 36951</strain>
    </source>
</reference>